<accession>A0AAV9GFC5</accession>
<sequence>MGRTKLPRGSTSLEGISEEELKLLERAASILKTPVANLLSSVGSSHDATAPAPQQSVTEVEAEDPYIDDHDDEVPASPSPRGSESSVDVGDWQIPASDFRGIDKDIPDTYYDVNQFLDDSNLAHDYRSHHLITPSATGFVEPEFSIVSTSHAWPQHPTQQFGTPHPAAPPPTPQDSSARPHPRGSWELLDTTMVDQVSIQQAPETGDWAVIGSRQLRQATEVRKVDKFQIISVDPLQRQPQSRQQRRKPYDDRERQEDAGLTRGLTACIRCRMQKIKCKIDRENPKGNCVTCLGLSGPKVHNLPCLRYKLTASTLYRTGKAPGLEFTFRWPVMKLKDMDTWDMDNYETRTILVESDVCPVPLQLAVRRFIPIPGKDSMHRSWMDHKKGVKKTKETTPYAIVDMQKATADMREYVKNNVFSCMDFFLKGSDQLVKDTYEFARTHMQRTDSDEERKLLGSYFRLWFAIRRTATMEHIAGEERLGMVPEMEDRTCPLFGKIPLPPVMIQQLDMILTLGVLQPLQKQVLDDFQKLVLANNPRHWMTVYLITFMSLHSCAKISQENYNNARKQGLLRRYSIPNFIQERHHTANVFLSHYHYRTESANPFVQDWRKRHATPFSHMSVDEIHFLEKTKRMVKEREQIIKTNNENDLYEHELYFVAQMFEQNWQPRDTVIDRTEGTVNNVGLKKYA</sequence>
<dbReference type="SUPFAM" id="SSF57701">
    <property type="entry name" value="Zn2/Cys6 DNA-binding domain"/>
    <property type="match status" value="1"/>
</dbReference>
<dbReference type="PANTHER" id="PTHR35392:SF3">
    <property type="entry name" value="ZN(2)-C6 FUNGAL-TYPE DOMAIN-CONTAINING PROTEIN"/>
    <property type="match status" value="1"/>
</dbReference>
<protein>
    <submittedName>
        <fullName evidence="3">Cutinase transcription factor 1 beta</fullName>
    </submittedName>
</protein>
<dbReference type="GO" id="GO:0000981">
    <property type="term" value="F:DNA-binding transcription factor activity, RNA polymerase II-specific"/>
    <property type="evidence" value="ECO:0007669"/>
    <property type="project" value="InterPro"/>
</dbReference>
<feature type="compositionally biased region" description="Basic and acidic residues" evidence="2">
    <location>
        <begin position="248"/>
        <end position="258"/>
    </location>
</feature>
<keyword evidence="4" id="KW-1185">Reference proteome</keyword>
<dbReference type="GO" id="GO:0008270">
    <property type="term" value="F:zinc ion binding"/>
    <property type="evidence" value="ECO:0007669"/>
    <property type="project" value="InterPro"/>
</dbReference>
<reference evidence="3" key="2">
    <citation type="submission" date="2023-05" db="EMBL/GenBank/DDBJ databases">
        <authorList>
            <consortium name="Lawrence Berkeley National Laboratory"/>
            <person name="Steindorff A."/>
            <person name="Hensen N."/>
            <person name="Bonometti L."/>
            <person name="Westerberg I."/>
            <person name="Brannstrom I.O."/>
            <person name="Guillou S."/>
            <person name="Cros-Aarteil S."/>
            <person name="Calhoun S."/>
            <person name="Haridas S."/>
            <person name="Kuo A."/>
            <person name="Mondo S."/>
            <person name="Pangilinan J."/>
            <person name="Riley R."/>
            <person name="Labutti K."/>
            <person name="Andreopoulos B."/>
            <person name="Lipzen A."/>
            <person name="Chen C."/>
            <person name="Yanf M."/>
            <person name="Daum C."/>
            <person name="Ng V."/>
            <person name="Clum A."/>
            <person name="Ohm R."/>
            <person name="Martin F."/>
            <person name="Silar P."/>
            <person name="Natvig D."/>
            <person name="Lalanne C."/>
            <person name="Gautier V."/>
            <person name="Ament-Velasquez S.L."/>
            <person name="Kruys A."/>
            <person name="Hutchinson M.I."/>
            <person name="Powell A.J."/>
            <person name="Barry K."/>
            <person name="Miller A.N."/>
            <person name="Grigoriev I.V."/>
            <person name="Debuchy R."/>
            <person name="Gladieux P."/>
            <person name="Thoren M.H."/>
            <person name="Johannesson H."/>
        </authorList>
    </citation>
    <scope>NUCLEOTIDE SEQUENCE</scope>
    <source>
        <strain evidence="3">PSN243</strain>
    </source>
</reference>
<dbReference type="EMBL" id="MU865953">
    <property type="protein sequence ID" value="KAK4446912.1"/>
    <property type="molecule type" value="Genomic_DNA"/>
</dbReference>
<dbReference type="Proteomes" id="UP001321760">
    <property type="component" value="Unassembled WGS sequence"/>
</dbReference>
<feature type="region of interest" description="Disordered" evidence="2">
    <location>
        <begin position="42"/>
        <end position="91"/>
    </location>
</feature>
<dbReference type="AlphaFoldDB" id="A0AAV9GFC5"/>
<dbReference type="PANTHER" id="PTHR35392">
    <property type="entry name" value="ZN(II)2CYS6 TRANSCRIPTION FACTOR (EUROFUNG)-RELATED-RELATED"/>
    <property type="match status" value="1"/>
</dbReference>
<dbReference type="CDD" id="cd00067">
    <property type="entry name" value="GAL4"/>
    <property type="match status" value="1"/>
</dbReference>
<feature type="region of interest" description="Disordered" evidence="2">
    <location>
        <begin position="233"/>
        <end position="258"/>
    </location>
</feature>
<gene>
    <name evidence="3" type="ORF">QBC34DRAFT_450504</name>
</gene>
<organism evidence="3 4">
    <name type="scientific">Podospora aff. communis PSN243</name>
    <dbReference type="NCBI Taxonomy" id="3040156"/>
    <lineage>
        <taxon>Eukaryota</taxon>
        <taxon>Fungi</taxon>
        <taxon>Dikarya</taxon>
        <taxon>Ascomycota</taxon>
        <taxon>Pezizomycotina</taxon>
        <taxon>Sordariomycetes</taxon>
        <taxon>Sordariomycetidae</taxon>
        <taxon>Sordariales</taxon>
        <taxon>Podosporaceae</taxon>
        <taxon>Podospora</taxon>
    </lineage>
</organism>
<comment type="caution">
    <text evidence="3">The sequence shown here is derived from an EMBL/GenBank/DDBJ whole genome shotgun (WGS) entry which is preliminary data.</text>
</comment>
<evidence type="ECO:0000313" key="4">
    <source>
        <dbReference type="Proteomes" id="UP001321760"/>
    </source>
</evidence>
<dbReference type="InterPro" id="IPR036864">
    <property type="entry name" value="Zn2-C6_fun-type_DNA-bd_sf"/>
</dbReference>
<keyword evidence="1" id="KW-0539">Nucleus</keyword>
<feature type="compositionally biased region" description="Acidic residues" evidence="2">
    <location>
        <begin position="60"/>
        <end position="74"/>
    </location>
</feature>
<dbReference type="InterPro" id="IPR052973">
    <property type="entry name" value="Fungal_sec-metab_reg_TF"/>
</dbReference>
<dbReference type="InterPro" id="IPR001138">
    <property type="entry name" value="Zn2Cys6_DnaBD"/>
</dbReference>
<proteinExistence type="predicted"/>
<name>A0AAV9GFC5_9PEZI</name>
<feature type="region of interest" description="Disordered" evidence="2">
    <location>
        <begin position="154"/>
        <end position="185"/>
    </location>
</feature>
<feature type="compositionally biased region" description="Polar residues" evidence="2">
    <location>
        <begin position="42"/>
        <end position="58"/>
    </location>
</feature>
<reference evidence="3" key="1">
    <citation type="journal article" date="2023" name="Mol. Phylogenet. Evol.">
        <title>Genome-scale phylogeny and comparative genomics of the fungal order Sordariales.</title>
        <authorList>
            <person name="Hensen N."/>
            <person name="Bonometti L."/>
            <person name="Westerberg I."/>
            <person name="Brannstrom I.O."/>
            <person name="Guillou S."/>
            <person name="Cros-Aarteil S."/>
            <person name="Calhoun S."/>
            <person name="Haridas S."/>
            <person name="Kuo A."/>
            <person name="Mondo S."/>
            <person name="Pangilinan J."/>
            <person name="Riley R."/>
            <person name="LaButti K."/>
            <person name="Andreopoulos B."/>
            <person name="Lipzen A."/>
            <person name="Chen C."/>
            <person name="Yan M."/>
            <person name="Daum C."/>
            <person name="Ng V."/>
            <person name="Clum A."/>
            <person name="Steindorff A."/>
            <person name="Ohm R.A."/>
            <person name="Martin F."/>
            <person name="Silar P."/>
            <person name="Natvig D.O."/>
            <person name="Lalanne C."/>
            <person name="Gautier V."/>
            <person name="Ament-Velasquez S.L."/>
            <person name="Kruys A."/>
            <person name="Hutchinson M.I."/>
            <person name="Powell A.J."/>
            <person name="Barry K."/>
            <person name="Miller A.N."/>
            <person name="Grigoriev I.V."/>
            <person name="Debuchy R."/>
            <person name="Gladieux P."/>
            <person name="Hiltunen Thoren M."/>
            <person name="Johannesson H."/>
        </authorList>
    </citation>
    <scope>NUCLEOTIDE SEQUENCE</scope>
    <source>
        <strain evidence="3">PSN243</strain>
    </source>
</reference>
<evidence type="ECO:0000256" key="1">
    <source>
        <dbReference type="ARBA" id="ARBA00023242"/>
    </source>
</evidence>
<evidence type="ECO:0000313" key="3">
    <source>
        <dbReference type="EMBL" id="KAK4446912.1"/>
    </source>
</evidence>
<evidence type="ECO:0000256" key="2">
    <source>
        <dbReference type="SAM" id="MobiDB-lite"/>
    </source>
</evidence>